<dbReference type="SMART" id="SM00257">
    <property type="entry name" value="LysM"/>
    <property type="match status" value="1"/>
</dbReference>
<evidence type="ECO:0000256" key="2">
    <source>
        <dbReference type="SAM" id="SignalP"/>
    </source>
</evidence>
<keyword evidence="2" id="KW-0732">Signal</keyword>
<dbReference type="RefSeq" id="WP_053042898.1">
    <property type="nucleotide sequence ID" value="NZ_CP059735.1"/>
</dbReference>
<evidence type="ECO:0000313" key="5">
    <source>
        <dbReference type="Proteomes" id="UP000032568"/>
    </source>
</evidence>
<dbReference type="Gene3D" id="3.10.350.10">
    <property type="entry name" value="LysM domain"/>
    <property type="match status" value="1"/>
</dbReference>
<gene>
    <name evidence="4" type="primary">pilW</name>
    <name evidence="4" type="ORF">SG35_004360</name>
</gene>
<sequence>MDKFKPVIFTLTALSLLSGCVTQEYAGDNTPVVQNDSSNDDIALTRISLALGYLKMGNTTQAKSNLEKAKRFAPKLVQVHTAFAHYYETVGENKLAVEAYEQALSLESDDADTLNNYGVFLCRQNRLEQAEKQFLKAIAVPSYLQVAQSYENLALCHLKADNFNQAEQFLEKAIQHNPSRAAVMLQMVTLQYARGDYRQAQLYLKKFEKSVRRFSAEALALAYKLYKKQGKTSVANNYGVMLVKMFPTSWQAKQYLVNELAQIPADELALRYQKSEQGLASAKKRIVVLSPGKKQAVAKAENTRQTIAKAEEKPKQGQKRSNVASQPQTTITIPVHVVEYGDSLFSISKKYNIFMRSIQRWNNLKESSILRVGDVIYLSNPNKAAKS</sequence>
<evidence type="ECO:0000256" key="1">
    <source>
        <dbReference type="PROSITE-ProRule" id="PRU00339"/>
    </source>
</evidence>
<dbReference type="PROSITE" id="PS50005">
    <property type="entry name" value="TPR"/>
    <property type="match status" value="2"/>
</dbReference>
<dbReference type="EMBL" id="CP059735">
    <property type="protein sequence ID" value="WDD99904.1"/>
    <property type="molecule type" value="Genomic_DNA"/>
</dbReference>
<dbReference type="Pfam" id="PF13181">
    <property type="entry name" value="TPR_8"/>
    <property type="match status" value="1"/>
</dbReference>
<dbReference type="Proteomes" id="UP000032568">
    <property type="component" value="Chromosome"/>
</dbReference>
<dbReference type="Pfam" id="PF01476">
    <property type="entry name" value="LysM"/>
    <property type="match status" value="1"/>
</dbReference>
<dbReference type="SMART" id="SM00028">
    <property type="entry name" value="TPR"/>
    <property type="match status" value="4"/>
</dbReference>
<feature type="chain" id="PRO_5041938287" evidence="2">
    <location>
        <begin position="27"/>
        <end position="387"/>
    </location>
</feature>
<evidence type="ECO:0000259" key="3">
    <source>
        <dbReference type="PROSITE" id="PS51782"/>
    </source>
</evidence>
<name>A0AAE9YRH5_9GAMM</name>
<dbReference type="InterPro" id="IPR018392">
    <property type="entry name" value="LysM"/>
</dbReference>
<accession>A0AAE9YRH5</accession>
<feature type="signal peptide" evidence="2">
    <location>
        <begin position="1"/>
        <end position="26"/>
    </location>
</feature>
<dbReference type="CDD" id="cd00118">
    <property type="entry name" value="LysM"/>
    <property type="match status" value="1"/>
</dbReference>
<dbReference type="InterPro" id="IPR011990">
    <property type="entry name" value="TPR-like_helical_dom_sf"/>
</dbReference>
<dbReference type="SUPFAM" id="SSF48452">
    <property type="entry name" value="TPR-like"/>
    <property type="match status" value="1"/>
</dbReference>
<reference evidence="4 5" key="2">
    <citation type="journal article" date="2022" name="Mar. Drugs">
        <title>Bioassay-Guided Fractionation Leads to the Detection of Cholic Acid Generated by the Rare Thalassomonas sp.</title>
        <authorList>
            <person name="Pheiffer F."/>
            <person name="Schneider Y.K."/>
            <person name="Hansen E.H."/>
            <person name="Andersen J.H."/>
            <person name="Isaksson J."/>
            <person name="Busche T."/>
            <person name="R C."/>
            <person name="Kalinowski J."/>
            <person name="Zyl L.V."/>
            <person name="Trindade M."/>
        </authorList>
    </citation>
    <scope>NUCLEOTIDE SEQUENCE [LARGE SCALE GENOMIC DNA]</scope>
    <source>
        <strain evidence="4 5">A5K-106</strain>
    </source>
</reference>
<dbReference type="PROSITE" id="PS51782">
    <property type="entry name" value="LYSM"/>
    <property type="match status" value="1"/>
</dbReference>
<protein>
    <submittedName>
        <fullName evidence="4">Type IV pilus biogenesis/stability protein PilW</fullName>
    </submittedName>
</protein>
<proteinExistence type="predicted"/>
<dbReference type="KEGG" id="tact:SG35_004360"/>
<dbReference type="Gene3D" id="1.25.40.10">
    <property type="entry name" value="Tetratricopeptide repeat domain"/>
    <property type="match status" value="1"/>
</dbReference>
<dbReference type="PANTHER" id="PTHR12558:SF13">
    <property type="entry name" value="CELL DIVISION CYCLE PROTEIN 27 HOMOLOG"/>
    <property type="match status" value="1"/>
</dbReference>
<dbReference type="PROSITE" id="PS51257">
    <property type="entry name" value="PROKAR_LIPOPROTEIN"/>
    <property type="match status" value="1"/>
</dbReference>
<dbReference type="SUPFAM" id="SSF54106">
    <property type="entry name" value="LysM domain"/>
    <property type="match status" value="1"/>
</dbReference>
<dbReference type="NCBIfam" id="TIGR02521">
    <property type="entry name" value="type_IV_pilW"/>
    <property type="match status" value="1"/>
</dbReference>
<dbReference type="AlphaFoldDB" id="A0AAE9YRH5"/>
<dbReference type="PANTHER" id="PTHR12558">
    <property type="entry name" value="CELL DIVISION CYCLE 16,23,27"/>
    <property type="match status" value="1"/>
</dbReference>
<dbReference type="InterPro" id="IPR013360">
    <property type="entry name" value="Pilus_4_PilW"/>
</dbReference>
<feature type="repeat" description="TPR" evidence="1">
    <location>
        <begin position="147"/>
        <end position="180"/>
    </location>
</feature>
<keyword evidence="5" id="KW-1185">Reference proteome</keyword>
<keyword evidence="1" id="KW-0802">TPR repeat</keyword>
<dbReference type="InterPro" id="IPR019734">
    <property type="entry name" value="TPR_rpt"/>
</dbReference>
<dbReference type="Pfam" id="PF13424">
    <property type="entry name" value="TPR_12"/>
    <property type="match status" value="1"/>
</dbReference>
<dbReference type="InterPro" id="IPR036779">
    <property type="entry name" value="LysM_dom_sf"/>
</dbReference>
<feature type="repeat" description="TPR" evidence="1">
    <location>
        <begin position="77"/>
        <end position="110"/>
    </location>
</feature>
<evidence type="ECO:0000313" key="4">
    <source>
        <dbReference type="EMBL" id="WDD99904.1"/>
    </source>
</evidence>
<feature type="domain" description="LysM" evidence="3">
    <location>
        <begin position="334"/>
        <end position="378"/>
    </location>
</feature>
<organism evidence="4 5">
    <name type="scientific">Thalassomonas actiniarum</name>
    <dbReference type="NCBI Taxonomy" id="485447"/>
    <lineage>
        <taxon>Bacteria</taxon>
        <taxon>Pseudomonadati</taxon>
        <taxon>Pseudomonadota</taxon>
        <taxon>Gammaproteobacteria</taxon>
        <taxon>Alteromonadales</taxon>
        <taxon>Colwelliaceae</taxon>
        <taxon>Thalassomonas</taxon>
    </lineage>
</organism>
<reference evidence="4 5" key="1">
    <citation type="journal article" date="2015" name="Genome Announc.">
        <title>Draft Genome Sequences of Marine Isolates of Thalassomonas viridans and Thalassomonas actiniarum.</title>
        <authorList>
            <person name="Olonade I."/>
            <person name="van Zyl L.J."/>
            <person name="Trindade M."/>
        </authorList>
    </citation>
    <scope>NUCLEOTIDE SEQUENCE [LARGE SCALE GENOMIC DNA]</scope>
    <source>
        <strain evidence="4 5">A5K-106</strain>
    </source>
</reference>